<comment type="subcellular location">
    <subcellularLocation>
        <location evidence="1">Plastid</location>
        <location evidence="1">Chloroplast membrane</location>
        <topology evidence="1">Multi-pass membrane protein</topology>
    </subcellularLocation>
</comment>
<keyword evidence="5 10" id="KW-0812">Transmembrane</keyword>
<keyword evidence="6" id="KW-0809">Transit peptide</keyword>
<evidence type="ECO:0000256" key="2">
    <source>
        <dbReference type="ARBA" id="ARBA00010793"/>
    </source>
</evidence>
<feature type="transmembrane region" description="Helical" evidence="10">
    <location>
        <begin position="227"/>
        <end position="249"/>
    </location>
</feature>
<dbReference type="Proteomes" id="UP000825935">
    <property type="component" value="Chromosome 31"/>
</dbReference>
<evidence type="ECO:0000256" key="8">
    <source>
        <dbReference type="ARBA" id="ARBA00023136"/>
    </source>
</evidence>
<feature type="compositionally biased region" description="Basic and acidic residues" evidence="9">
    <location>
        <begin position="100"/>
        <end position="110"/>
    </location>
</feature>
<keyword evidence="4" id="KW-0934">Plastid</keyword>
<evidence type="ECO:0000256" key="10">
    <source>
        <dbReference type="SAM" id="Phobius"/>
    </source>
</evidence>
<proteinExistence type="inferred from homology"/>
<evidence type="ECO:0000256" key="3">
    <source>
        <dbReference type="ARBA" id="ARBA00022528"/>
    </source>
</evidence>
<keyword evidence="3" id="KW-0150">Chloroplast</keyword>
<evidence type="ECO:0000256" key="4">
    <source>
        <dbReference type="ARBA" id="ARBA00022640"/>
    </source>
</evidence>
<dbReference type="PANTHER" id="PTHR31620:SF15">
    <property type="entry name" value="PROTEIN RETICULATA-RELATED 2, CHLOROPLASTIC-RELATED"/>
    <property type="match status" value="1"/>
</dbReference>
<dbReference type="PANTHER" id="PTHR31620">
    <property type="entry name" value="PROTEIN RETICULATA-RELATED 2, CHLOROPLASTIC-RELATED"/>
    <property type="match status" value="1"/>
</dbReference>
<feature type="compositionally biased region" description="Gly residues" evidence="9">
    <location>
        <begin position="78"/>
        <end position="96"/>
    </location>
</feature>
<evidence type="ECO:0000256" key="9">
    <source>
        <dbReference type="SAM" id="MobiDB-lite"/>
    </source>
</evidence>
<dbReference type="GO" id="GO:0031969">
    <property type="term" value="C:chloroplast membrane"/>
    <property type="evidence" value="ECO:0007669"/>
    <property type="project" value="UniProtKB-SubCell"/>
</dbReference>
<keyword evidence="8 10" id="KW-0472">Membrane</keyword>
<gene>
    <name evidence="11" type="ORF">KP509_31G064400</name>
</gene>
<dbReference type="OrthoDB" id="497268at2759"/>
<name>A0A8T2R066_CERRI</name>
<comment type="similarity">
    <text evidence="2">Belongs to the RETICULATA family.</text>
</comment>
<feature type="compositionally biased region" description="Polar residues" evidence="9">
    <location>
        <begin position="59"/>
        <end position="72"/>
    </location>
</feature>
<protein>
    <submittedName>
        <fullName evidence="11">Uncharacterized protein</fullName>
    </submittedName>
</protein>
<feature type="compositionally biased region" description="Basic and acidic residues" evidence="9">
    <location>
        <begin position="359"/>
        <end position="371"/>
    </location>
</feature>
<comment type="caution">
    <text evidence="11">The sequence shown here is derived from an EMBL/GenBank/DDBJ whole genome shotgun (WGS) entry which is preliminary data.</text>
</comment>
<evidence type="ECO:0000313" key="12">
    <source>
        <dbReference type="Proteomes" id="UP000825935"/>
    </source>
</evidence>
<keyword evidence="12" id="KW-1185">Reference proteome</keyword>
<sequence length="399" mass="42288">MAAPLRAVAVSSSSAFPQTSLYSLSRERHFSVKKTSSFSVYDPSRKSFFIASAYSSSLAPTSTRTSENNEASVLTDAGGCGGGPLHGHGGEGGGGDGWDDEHNAGDHGDGDSVQRGILTSLLKGWNERVNADPEFPFKVLMEQIIGVGASVMGDMASRPNFGLNELDFVFSTLVVGSILNFSLMYMLASTSAEAAAANVLPSIFSSCPPGHMFEQGAYTMLDRLGTFVYKGAVFAAVGFGAGLFGTFMSNTLIGFRKKMEPSFEPQNKAPPTLLNAATWSIHMGLSSNLRYQLINGLESVMINVLPSAAFKVSVFCLRGFNNLLGGFSFVTLARLTGSQKKAEAKVISARTTAWTGTSEQKDEDSGKRDEGNVNEDGYMVGKSDPSKAKDVKSAGTTTD</sequence>
<organism evidence="11 12">
    <name type="scientific">Ceratopteris richardii</name>
    <name type="common">Triangle waterfern</name>
    <dbReference type="NCBI Taxonomy" id="49495"/>
    <lineage>
        <taxon>Eukaryota</taxon>
        <taxon>Viridiplantae</taxon>
        <taxon>Streptophyta</taxon>
        <taxon>Embryophyta</taxon>
        <taxon>Tracheophyta</taxon>
        <taxon>Polypodiopsida</taxon>
        <taxon>Polypodiidae</taxon>
        <taxon>Polypodiales</taxon>
        <taxon>Pteridineae</taxon>
        <taxon>Pteridaceae</taxon>
        <taxon>Parkerioideae</taxon>
        <taxon>Ceratopteris</taxon>
    </lineage>
</organism>
<keyword evidence="7 10" id="KW-1133">Transmembrane helix</keyword>
<evidence type="ECO:0000256" key="5">
    <source>
        <dbReference type="ARBA" id="ARBA00022692"/>
    </source>
</evidence>
<evidence type="ECO:0000256" key="6">
    <source>
        <dbReference type="ARBA" id="ARBA00022946"/>
    </source>
</evidence>
<dbReference type="EMBL" id="CM035436">
    <property type="protein sequence ID" value="KAH7289224.1"/>
    <property type="molecule type" value="Genomic_DNA"/>
</dbReference>
<evidence type="ECO:0000256" key="1">
    <source>
        <dbReference type="ARBA" id="ARBA00004508"/>
    </source>
</evidence>
<dbReference type="OMA" id="ACPASHM"/>
<feature type="region of interest" description="Disordered" evidence="9">
    <location>
        <begin position="351"/>
        <end position="399"/>
    </location>
</feature>
<dbReference type="AlphaFoldDB" id="A0A8T2R066"/>
<evidence type="ECO:0000313" key="11">
    <source>
        <dbReference type="EMBL" id="KAH7289224.1"/>
    </source>
</evidence>
<feature type="transmembrane region" description="Helical" evidence="10">
    <location>
        <begin position="168"/>
        <end position="188"/>
    </location>
</feature>
<reference evidence="11" key="1">
    <citation type="submission" date="2021-08" db="EMBL/GenBank/DDBJ databases">
        <title>WGS assembly of Ceratopteris richardii.</title>
        <authorList>
            <person name="Marchant D.B."/>
            <person name="Chen G."/>
            <person name="Jenkins J."/>
            <person name="Shu S."/>
            <person name="Leebens-Mack J."/>
            <person name="Grimwood J."/>
            <person name="Schmutz J."/>
            <person name="Soltis P."/>
            <person name="Soltis D."/>
            <person name="Chen Z.-H."/>
        </authorList>
    </citation>
    <scope>NUCLEOTIDE SEQUENCE</scope>
    <source>
        <strain evidence="11">Whitten #5841</strain>
        <tissue evidence="11">Leaf</tissue>
    </source>
</reference>
<evidence type="ECO:0000256" key="7">
    <source>
        <dbReference type="ARBA" id="ARBA00022989"/>
    </source>
</evidence>
<feature type="region of interest" description="Disordered" evidence="9">
    <location>
        <begin position="59"/>
        <end position="110"/>
    </location>
</feature>
<dbReference type="Pfam" id="PF11891">
    <property type="entry name" value="RETICULATA-like"/>
    <property type="match status" value="1"/>
</dbReference>
<accession>A0A8T2R066</accession>
<dbReference type="InterPro" id="IPR021825">
    <property type="entry name" value="RETICULATA-related"/>
</dbReference>